<reference evidence="12 13" key="1">
    <citation type="journal article" date="2019" name="Int. J. Syst. Evol. Microbiol.">
        <title>The Global Catalogue of Microorganisms (GCM) 10K type strain sequencing project: providing services to taxonomists for standard genome sequencing and annotation.</title>
        <authorList>
            <consortium name="The Broad Institute Genomics Platform"/>
            <consortium name="The Broad Institute Genome Sequencing Center for Infectious Disease"/>
            <person name="Wu L."/>
            <person name="Ma J."/>
        </authorList>
    </citation>
    <scope>NUCLEOTIDE SEQUENCE [LARGE SCALE GENOMIC DNA]</scope>
    <source>
        <strain evidence="12 13">JCM 16328</strain>
    </source>
</reference>
<feature type="domain" description="Histidine kinase" evidence="9">
    <location>
        <begin position="356"/>
        <end position="590"/>
    </location>
</feature>
<keyword evidence="3" id="KW-0597">Phosphoprotein</keyword>
<feature type="compositionally biased region" description="Low complexity" evidence="7">
    <location>
        <begin position="471"/>
        <end position="495"/>
    </location>
</feature>
<dbReference type="SUPFAM" id="SSF55874">
    <property type="entry name" value="ATPase domain of HSP90 chaperone/DNA topoisomerase II/histidine kinase"/>
    <property type="match status" value="1"/>
</dbReference>
<feature type="transmembrane region" description="Helical" evidence="8">
    <location>
        <begin position="144"/>
        <end position="163"/>
    </location>
</feature>
<evidence type="ECO:0000313" key="13">
    <source>
        <dbReference type="Proteomes" id="UP001500420"/>
    </source>
</evidence>
<keyword evidence="5" id="KW-0418">Kinase</keyword>
<dbReference type="GO" id="GO:0000155">
    <property type="term" value="F:phosphorelay sensor kinase activity"/>
    <property type="evidence" value="ECO:0007669"/>
    <property type="project" value="InterPro"/>
</dbReference>
<dbReference type="PRINTS" id="PR00344">
    <property type="entry name" value="BCTRLSENSOR"/>
</dbReference>
<dbReference type="InterPro" id="IPR005467">
    <property type="entry name" value="His_kinase_dom"/>
</dbReference>
<dbReference type="PROSITE" id="PS50109">
    <property type="entry name" value="HIS_KIN"/>
    <property type="match status" value="1"/>
</dbReference>
<dbReference type="InterPro" id="IPR000700">
    <property type="entry name" value="PAS-assoc_C"/>
</dbReference>
<evidence type="ECO:0000313" key="12">
    <source>
        <dbReference type="EMBL" id="GAA0675974.1"/>
    </source>
</evidence>
<dbReference type="AlphaFoldDB" id="A0AAV3TBE3"/>
<evidence type="ECO:0000256" key="5">
    <source>
        <dbReference type="ARBA" id="ARBA00022777"/>
    </source>
</evidence>
<dbReference type="SMART" id="SM00388">
    <property type="entry name" value="HisKA"/>
    <property type="match status" value="1"/>
</dbReference>
<keyword evidence="8" id="KW-0812">Transmembrane</keyword>
<sequence length="597" mass="63797">MIGPPLYTSLLGIGVALCLAIAALAWRHRPSPGATPLVGLSLGAGIWAFATLAQVLVEGYDASVFWGKLAYLGIVVGGTFWFVLTLEYSGRERYLKLPTVGLLAIEPVAINALVWTNGAHHLVWASVEPVASLYGYEVTYGPAFWAHASYSYALLAAGSLLVLGQLYRSRSIYRGQAFAMFLSALAPWVGNALFLSQSTAADWAPIGFVVSCVALFWAMRTRDLVDVTPVARNTVLDRIPSGVAVVDRNDRVLDANAELERLVGAEYDRLVGATVDEAFADHPPLASAIGDGNGTSQITFAADGEPRHFDVEIEPLIDDLDRRIGRIALVHDVTEQRRRERELERKNEQLDRFAEVLAHDLRNPLNVADGYLDVVAETGDLEHVGRIRSAHERMNDLIEDVRTLVTQGQTVTETERLDLAAVARAAASNVDTRDAAVRVDDDLGVVEADENRLLQAFENLFRNAVEHGVESPATRDAPAAAPADGAGGADESASDGGVGGRDADDVDEPAVTITVGRLDDAAAGRNGFYVADDGPGIPPDAREKIFESGYTTGDDGTGLGLAIVQNAIEAHGWRIEAAESESGGASFEVTGVAFTAE</sequence>
<dbReference type="InterPro" id="IPR031621">
    <property type="entry name" value="HisKA_7TM"/>
</dbReference>
<dbReference type="Pfam" id="PF00512">
    <property type="entry name" value="HisKA"/>
    <property type="match status" value="1"/>
</dbReference>
<dbReference type="InterPro" id="IPR003661">
    <property type="entry name" value="HisK_dim/P_dom"/>
</dbReference>
<dbReference type="SUPFAM" id="SSF55785">
    <property type="entry name" value="PYP-like sensor domain (PAS domain)"/>
    <property type="match status" value="1"/>
</dbReference>
<proteinExistence type="predicted"/>
<evidence type="ECO:0000259" key="11">
    <source>
        <dbReference type="PROSITE" id="PS50113"/>
    </source>
</evidence>
<dbReference type="PANTHER" id="PTHR43711:SF1">
    <property type="entry name" value="HISTIDINE KINASE 1"/>
    <property type="match status" value="1"/>
</dbReference>
<feature type="transmembrane region" description="Helical" evidence="8">
    <location>
        <begin position="6"/>
        <end position="25"/>
    </location>
</feature>
<feature type="transmembrane region" description="Helical" evidence="8">
    <location>
        <begin position="69"/>
        <end position="88"/>
    </location>
</feature>
<evidence type="ECO:0000259" key="10">
    <source>
        <dbReference type="PROSITE" id="PS50112"/>
    </source>
</evidence>
<accession>A0AAV3TBE3</accession>
<feature type="region of interest" description="Disordered" evidence="7">
    <location>
        <begin position="469"/>
        <end position="508"/>
    </location>
</feature>
<evidence type="ECO:0000256" key="4">
    <source>
        <dbReference type="ARBA" id="ARBA00022679"/>
    </source>
</evidence>
<feature type="transmembrane region" description="Helical" evidence="8">
    <location>
        <begin position="175"/>
        <end position="194"/>
    </location>
</feature>
<dbReference type="Gene3D" id="3.30.565.10">
    <property type="entry name" value="Histidine kinase-like ATPase, C-terminal domain"/>
    <property type="match status" value="1"/>
</dbReference>
<keyword evidence="13" id="KW-1185">Reference proteome</keyword>
<keyword evidence="4" id="KW-0808">Transferase</keyword>
<dbReference type="InterPro" id="IPR036890">
    <property type="entry name" value="HATPase_C_sf"/>
</dbReference>
<evidence type="ECO:0000259" key="9">
    <source>
        <dbReference type="PROSITE" id="PS50109"/>
    </source>
</evidence>
<evidence type="ECO:0000256" key="7">
    <source>
        <dbReference type="SAM" id="MobiDB-lite"/>
    </source>
</evidence>
<dbReference type="CDD" id="cd00082">
    <property type="entry name" value="HisKA"/>
    <property type="match status" value="1"/>
</dbReference>
<dbReference type="NCBIfam" id="TIGR00229">
    <property type="entry name" value="sensory_box"/>
    <property type="match status" value="1"/>
</dbReference>
<dbReference type="EMBL" id="BAAADV010000005">
    <property type="protein sequence ID" value="GAA0675974.1"/>
    <property type="molecule type" value="Genomic_DNA"/>
</dbReference>
<evidence type="ECO:0000256" key="6">
    <source>
        <dbReference type="ARBA" id="ARBA00023012"/>
    </source>
</evidence>
<dbReference type="InterPro" id="IPR035965">
    <property type="entry name" value="PAS-like_dom_sf"/>
</dbReference>
<dbReference type="InterPro" id="IPR036097">
    <property type="entry name" value="HisK_dim/P_sf"/>
</dbReference>
<feature type="transmembrane region" description="Helical" evidence="8">
    <location>
        <begin position="100"/>
        <end position="124"/>
    </location>
</feature>
<dbReference type="CDD" id="cd00075">
    <property type="entry name" value="HATPase"/>
    <property type="match status" value="1"/>
</dbReference>
<dbReference type="Gene3D" id="1.10.287.130">
    <property type="match status" value="1"/>
</dbReference>
<dbReference type="EC" id="2.7.13.3" evidence="2"/>
<dbReference type="InterPro" id="IPR003594">
    <property type="entry name" value="HATPase_dom"/>
</dbReference>
<dbReference type="InterPro" id="IPR004358">
    <property type="entry name" value="Sig_transdc_His_kin-like_C"/>
</dbReference>
<name>A0AAV3TBE3_9EURY</name>
<gene>
    <name evidence="12" type="ORF">GCM10009020_24660</name>
</gene>
<organism evidence="12 13">
    <name type="scientific">Natronoarchaeum mannanilyticum</name>
    <dbReference type="NCBI Taxonomy" id="926360"/>
    <lineage>
        <taxon>Archaea</taxon>
        <taxon>Methanobacteriati</taxon>
        <taxon>Methanobacteriota</taxon>
        <taxon>Stenosarchaea group</taxon>
        <taxon>Halobacteria</taxon>
        <taxon>Halobacteriales</taxon>
        <taxon>Natronoarchaeaceae</taxon>
    </lineage>
</organism>
<feature type="transmembrane region" description="Helical" evidence="8">
    <location>
        <begin position="37"/>
        <end position="57"/>
    </location>
</feature>
<comment type="catalytic activity">
    <reaction evidence="1">
        <text>ATP + protein L-histidine = ADP + protein N-phospho-L-histidine.</text>
        <dbReference type="EC" id="2.7.13.3"/>
    </reaction>
</comment>
<dbReference type="InterPro" id="IPR013656">
    <property type="entry name" value="PAS_4"/>
</dbReference>
<keyword evidence="8" id="KW-0472">Membrane</keyword>
<dbReference type="PANTHER" id="PTHR43711">
    <property type="entry name" value="TWO-COMPONENT HISTIDINE KINASE"/>
    <property type="match status" value="1"/>
</dbReference>
<dbReference type="Pfam" id="PF08448">
    <property type="entry name" value="PAS_4"/>
    <property type="match status" value="1"/>
</dbReference>
<evidence type="ECO:0000256" key="1">
    <source>
        <dbReference type="ARBA" id="ARBA00000085"/>
    </source>
</evidence>
<evidence type="ECO:0000256" key="8">
    <source>
        <dbReference type="SAM" id="Phobius"/>
    </source>
</evidence>
<keyword evidence="6" id="KW-0902">Two-component regulatory system</keyword>
<comment type="caution">
    <text evidence="12">The sequence shown here is derived from an EMBL/GenBank/DDBJ whole genome shotgun (WGS) entry which is preliminary data.</text>
</comment>
<dbReference type="Gene3D" id="3.30.450.20">
    <property type="entry name" value="PAS domain"/>
    <property type="match status" value="1"/>
</dbReference>
<dbReference type="Proteomes" id="UP001500420">
    <property type="component" value="Unassembled WGS sequence"/>
</dbReference>
<dbReference type="PROSITE" id="PS50112">
    <property type="entry name" value="PAS"/>
    <property type="match status" value="1"/>
</dbReference>
<dbReference type="InterPro" id="IPR000014">
    <property type="entry name" value="PAS"/>
</dbReference>
<dbReference type="SUPFAM" id="SSF47384">
    <property type="entry name" value="Homodimeric domain of signal transducing histidine kinase"/>
    <property type="match status" value="1"/>
</dbReference>
<evidence type="ECO:0000256" key="2">
    <source>
        <dbReference type="ARBA" id="ARBA00012438"/>
    </source>
</evidence>
<keyword evidence="8" id="KW-1133">Transmembrane helix</keyword>
<dbReference type="RefSeq" id="WP_343774337.1">
    <property type="nucleotide sequence ID" value="NZ_BAAADV010000005.1"/>
</dbReference>
<dbReference type="SMART" id="SM00387">
    <property type="entry name" value="HATPase_c"/>
    <property type="match status" value="1"/>
</dbReference>
<dbReference type="CDD" id="cd00130">
    <property type="entry name" value="PAS"/>
    <property type="match status" value="1"/>
</dbReference>
<protein>
    <recommendedName>
        <fullName evidence="2">histidine kinase</fullName>
        <ecNumber evidence="2">2.7.13.3</ecNumber>
    </recommendedName>
</protein>
<feature type="domain" description="PAC" evidence="11">
    <location>
        <begin position="292"/>
        <end position="345"/>
    </location>
</feature>
<dbReference type="PROSITE" id="PS50113">
    <property type="entry name" value="PAC"/>
    <property type="match status" value="1"/>
</dbReference>
<evidence type="ECO:0000256" key="3">
    <source>
        <dbReference type="ARBA" id="ARBA00022553"/>
    </source>
</evidence>
<dbReference type="Pfam" id="PF02518">
    <property type="entry name" value="HATPase_c"/>
    <property type="match status" value="1"/>
</dbReference>
<dbReference type="Pfam" id="PF16927">
    <property type="entry name" value="HisKA_7TM"/>
    <property type="match status" value="1"/>
</dbReference>
<feature type="domain" description="PAS" evidence="10">
    <location>
        <begin position="235"/>
        <end position="272"/>
    </location>
</feature>
<dbReference type="InterPro" id="IPR050736">
    <property type="entry name" value="Sensor_HK_Regulatory"/>
</dbReference>